<reference evidence="1" key="1">
    <citation type="submission" date="2021-08" db="EMBL/GenBank/DDBJ databases">
        <title>The first chromosome-level gecko genome reveals the dynamic sex chromosomes of Neotropical dwarf geckos (Sphaerodactylidae: Sphaerodactylus).</title>
        <authorList>
            <person name="Pinto B.J."/>
            <person name="Keating S.E."/>
            <person name="Gamble T."/>
        </authorList>
    </citation>
    <scope>NUCLEOTIDE SEQUENCE</scope>
    <source>
        <strain evidence="1">TG3544</strain>
    </source>
</reference>
<name>A0ACB8F5J1_9SAUR</name>
<evidence type="ECO:0000313" key="1">
    <source>
        <dbReference type="EMBL" id="KAH8000345.1"/>
    </source>
</evidence>
<sequence length="80" mass="8551">MVPCFLYYGSFLCRAGSSRGSLASCSASSAEEAMGDSTMMAILVRVGFATETAFVPGRSRENLTQLEPRVIFTCALEAQT</sequence>
<organism evidence="1 2">
    <name type="scientific">Sphaerodactylus townsendi</name>
    <dbReference type="NCBI Taxonomy" id="933632"/>
    <lineage>
        <taxon>Eukaryota</taxon>
        <taxon>Metazoa</taxon>
        <taxon>Chordata</taxon>
        <taxon>Craniata</taxon>
        <taxon>Vertebrata</taxon>
        <taxon>Euteleostomi</taxon>
        <taxon>Lepidosauria</taxon>
        <taxon>Squamata</taxon>
        <taxon>Bifurcata</taxon>
        <taxon>Gekkota</taxon>
        <taxon>Sphaerodactylidae</taxon>
        <taxon>Sphaerodactylus</taxon>
    </lineage>
</organism>
<dbReference type="EMBL" id="CM037618">
    <property type="protein sequence ID" value="KAH8000345.1"/>
    <property type="molecule type" value="Genomic_DNA"/>
</dbReference>
<evidence type="ECO:0000313" key="2">
    <source>
        <dbReference type="Proteomes" id="UP000827872"/>
    </source>
</evidence>
<gene>
    <name evidence="1" type="ORF">K3G42_024499</name>
</gene>
<protein>
    <submittedName>
        <fullName evidence="1">Uncharacterized protein</fullName>
    </submittedName>
</protein>
<comment type="caution">
    <text evidence="1">The sequence shown here is derived from an EMBL/GenBank/DDBJ whole genome shotgun (WGS) entry which is preliminary data.</text>
</comment>
<proteinExistence type="predicted"/>
<keyword evidence="2" id="KW-1185">Reference proteome</keyword>
<accession>A0ACB8F5J1</accession>
<dbReference type="Proteomes" id="UP000827872">
    <property type="component" value="Linkage Group LG05"/>
</dbReference>